<gene>
    <name evidence="3" type="ORF">MGYG_09027</name>
</gene>
<name>E4UTV3_ARTGP</name>
<keyword evidence="2" id="KW-0812">Transmembrane</keyword>
<evidence type="ECO:0000256" key="1">
    <source>
        <dbReference type="SAM" id="MobiDB-lite"/>
    </source>
</evidence>
<keyword evidence="2" id="KW-1133">Transmembrane helix</keyword>
<dbReference type="AlphaFoldDB" id="E4UTV3"/>
<dbReference type="InParanoid" id="E4UTV3"/>
<organism evidence="4">
    <name type="scientific">Arthroderma gypseum (strain ATCC MYA-4604 / CBS 118893)</name>
    <name type="common">Microsporum gypseum</name>
    <dbReference type="NCBI Taxonomy" id="535722"/>
    <lineage>
        <taxon>Eukaryota</taxon>
        <taxon>Fungi</taxon>
        <taxon>Dikarya</taxon>
        <taxon>Ascomycota</taxon>
        <taxon>Pezizomycotina</taxon>
        <taxon>Eurotiomycetes</taxon>
        <taxon>Eurotiomycetidae</taxon>
        <taxon>Onygenales</taxon>
        <taxon>Arthrodermataceae</taxon>
        <taxon>Nannizzia</taxon>
    </lineage>
</organism>
<feature type="compositionally biased region" description="Basic residues" evidence="1">
    <location>
        <begin position="10"/>
        <end position="22"/>
    </location>
</feature>
<evidence type="ECO:0000256" key="2">
    <source>
        <dbReference type="SAM" id="Phobius"/>
    </source>
</evidence>
<feature type="region of interest" description="Disordered" evidence="1">
    <location>
        <begin position="1"/>
        <end position="107"/>
    </location>
</feature>
<dbReference type="Proteomes" id="UP000002669">
    <property type="component" value="Unassembled WGS sequence"/>
</dbReference>
<feature type="compositionally biased region" description="Basic and acidic residues" evidence="1">
    <location>
        <begin position="88"/>
        <end position="98"/>
    </location>
</feature>
<feature type="compositionally biased region" description="Basic and acidic residues" evidence="1">
    <location>
        <begin position="34"/>
        <end position="58"/>
    </location>
</feature>
<protein>
    <submittedName>
        <fullName evidence="3">Uncharacterized protein</fullName>
    </submittedName>
</protein>
<dbReference type="HOGENOM" id="CLU_1834681_0_0_1"/>
<proteinExistence type="predicted"/>
<keyword evidence="2" id="KW-0472">Membrane</keyword>
<reference evidence="4" key="1">
    <citation type="journal article" date="2012" name="MBio">
        <title>Comparative genome analysis of Trichophyton rubrum and related dermatophytes reveals candidate genes involved in infection.</title>
        <authorList>
            <person name="Martinez D.A."/>
            <person name="Oliver B.G."/>
            <person name="Graeser Y."/>
            <person name="Goldberg J.M."/>
            <person name="Li W."/>
            <person name="Martinez-Rossi N.M."/>
            <person name="Monod M."/>
            <person name="Shelest E."/>
            <person name="Barton R.C."/>
            <person name="Birch E."/>
            <person name="Brakhage A.A."/>
            <person name="Chen Z."/>
            <person name="Gurr S.J."/>
            <person name="Heiman D."/>
            <person name="Heitman J."/>
            <person name="Kosti I."/>
            <person name="Rossi A."/>
            <person name="Saif S."/>
            <person name="Samalova M."/>
            <person name="Saunders C.W."/>
            <person name="Shea T."/>
            <person name="Summerbell R.C."/>
            <person name="Xu J."/>
            <person name="Young S."/>
            <person name="Zeng Q."/>
            <person name="Birren B.W."/>
            <person name="Cuomo C.A."/>
            <person name="White T.C."/>
        </authorList>
    </citation>
    <scope>NUCLEOTIDE SEQUENCE [LARGE SCALE GENOMIC DNA]</scope>
    <source>
        <strain evidence="4">ATCC MYA-4604 / CBS 118893</strain>
    </source>
</reference>
<dbReference type="EMBL" id="DS989824">
    <property type="protein sequence ID" value="EFR00759.1"/>
    <property type="molecule type" value="Genomic_DNA"/>
</dbReference>
<evidence type="ECO:0000313" key="3">
    <source>
        <dbReference type="EMBL" id="EFR00759.1"/>
    </source>
</evidence>
<dbReference type="VEuPathDB" id="FungiDB:MGYG_09027"/>
<dbReference type="RefSeq" id="XP_003173589.1">
    <property type="nucleotide sequence ID" value="XM_003173541.1"/>
</dbReference>
<accession>E4UTV3</accession>
<feature type="transmembrane region" description="Helical" evidence="2">
    <location>
        <begin position="113"/>
        <end position="133"/>
    </location>
</feature>
<evidence type="ECO:0000313" key="4">
    <source>
        <dbReference type="Proteomes" id="UP000002669"/>
    </source>
</evidence>
<keyword evidence="4" id="KW-1185">Reference proteome</keyword>
<sequence length="140" mass="16373">MWKISDSKRTAKREKRGSRKRREEREADAEEGDGPFKRRSGEEKAKVSHDGRGRRETTQDTSSLKGTKGRKRRGNDKPSDIRIVVGAKPEEAEKDEMRRRKKRRRRWTEDQRLVGWYGVPVISSYALFFYPSLSASLQSF</sequence>
<dbReference type="GeneID" id="10028872"/>